<accession>A0A7X6IA63</accession>
<dbReference type="Proteomes" id="UP000534783">
    <property type="component" value="Unassembled WGS sequence"/>
</dbReference>
<dbReference type="InterPro" id="IPR002052">
    <property type="entry name" value="DNA_methylase_N6_adenine_CS"/>
</dbReference>
<sequence>MRMATAQQRLYLDYSGEGGLAISPDLIRAQLTYIRDQQPPAAQRKLLLAGLYVLLESEFPSRVAPLAESLRSQARQFSSGELSATRMDHFLEEIQELEEELGARGVFESAGRSLNSDEGNGAYYSPEVFQHLLRLTPLSAIPGQQINVLEPNVGKGGLIRPMVHHPGFFIVANDLNPISAEITEVTTMVDPSACATACRERETIPSLKNCVILKSHAFDLMTHLPDHLFDLLIANPPYTFDHPKSGGQFRAMGLSRNPQGFSVAAYTRQILPMKLREGGISILITSARSRNFKRVRHASGHVSHPMMILAITGQPFSHNDAELVPVSMPAYQFDGEGLTEKRQIRAECFISINVFLSSREANGKQSVFSECAIIQIHHEQLASFVDLCLSSSRWKSLERQLLGPSLRMMQSANLLRIFGRMKEGLRAYLEAKRASAKRRYDVDEAGQFEKWIEEVNDKRFHQIGTFEDLSNWMAELGKRWNIPVGKEIEKALRTNPLREIFSKKRKKTSFSSDVAVEVKRAFRAILSSSDRFFSRFYILSAIYPALALREIAERHGPFNGISFDAAHPVLKQAPYPLSLYLLSEKEIAELLESFPEAEQKEILGKIRGRRLLLTTHVAQFNTISRAASAEFASALGEPWRQDLIEGALPERQRILSLVDSGNPLAAELARLLIVLAEQDVVKVRQKNEALSALDLMAIQEQYQRYLRDFNSGGLTQKRIGNLVQKTEEAIAVMQKAQRILSGDGTAPKRKVQPVVG</sequence>
<reference evidence="1 2" key="1">
    <citation type="journal article" date="2020" name="Nature">
        <title>Bacterial chemolithoautotrophy via manganese oxidation.</title>
        <authorList>
            <person name="Yu H."/>
            <person name="Leadbetter J.R."/>
        </authorList>
    </citation>
    <scope>NUCLEOTIDE SEQUENCE [LARGE SCALE GENOMIC DNA]</scope>
    <source>
        <strain evidence="1 2">Mn-1</strain>
    </source>
</reference>
<organism evidence="1 2">
    <name type="scientific">Candidatus Manganitrophus noduliformans</name>
    <dbReference type="NCBI Taxonomy" id="2606439"/>
    <lineage>
        <taxon>Bacteria</taxon>
        <taxon>Pseudomonadati</taxon>
        <taxon>Nitrospirota</taxon>
        <taxon>Nitrospiria</taxon>
        <taxon>Candidatus Troglogloeales</taxon>
        <taxon>Candidatus Manganitrophaceae</taxon>
        <taxon>Candidatus Manganitrophus</taxon>
    </lineage>
</organism>
<dbReference type="GO" id="GO:0032259">
    <property type="term" value="P:methylation"/>
    <property type="evidence" value="ECO:0007669"/>
    <property type="project" value="UniProtKB-KW"/>
</dbReference>
<dbReference type="AlphaFoldDB" id="A0A7X6IA63"/>
<dbReference type="RefSeq" id="WP_168058473.1">
    <property type="nucleotide sequence ID" value="NZ_VTOW01000001.1"/>
</dbReference>
<dbReference type="CDD" id="cd02440">
    <property type="entry name" value="AdoMet_MTases"/>
    <property type="match status" value="1"/>
</dbReference>
<dbReference type="GO" id="GO:0008168">
    <property type="term" value="F:methyltransferase activity"/>
    <property type="evidence" value="ECO:0007669"/>
    <property type="project" value="UniProtKB-KW"/>
</dbReference>
<keyword evidence="2" id="KW-1185">Reference proteome</keyword>
<keyword evidence="1" id="KW-0808">Transferase</keyword>
<keyword evidence="1" id="KW-0489">Methyltransferase</keyword>
<dbReference type="Gene3D" id="3.40.50.150">
    <property type="entry name" value="Vaccinia Virus protein VP39"/>
    <property type="match status" value="1"/>
</dbReference>
<dbReference type="SUPFAM" id="SSF53335">
    <property type="entry name" value="S-adenosyl-L-methionine-dependent methyltransferases"/>
    <property type="match status" value="1"/>
</dbReference>
<dbReference type="InterPro" id="IPR029063">
    <property type="entry name" value="SAM-dependent_MTases_sf"/>
</dbReference>
<dbReference type="EMBL" id="VTOW01000001">
    <property type="protein sequence ID" value="NKE70208.1"/>
    <property type="molecule type" value="Genomic_DNA"/>
</dbReference>
<dbReference type="PROSITE" id="PS00092">
    <property type="entry name" value="N6_MTASE"/>
    <property type="match status" value="1"/>
</dbReference>
<protein>
    <submittedName>
        <fullName evidence="1">Class I SAM-dependent methyltransferase</fullName>
    </submittedName>
</protein>
<evidence type="ECO:0000313" key="1">
    <source>
        <dbReference type="EMBL" id="NKE70208.1"/>
    </source>
</evidence>
<evidence type="ECO:0000313" key="2">
    <source>
        <dbReference type="Proteomes" id="UP000534783"/>
    </source>
</evidence>
<dbReference type="GO" id="GO:0003676">
    <property type="term" value="F:nucleic acid binding"/>
    <property type="evidence" value="ECO:0007669"/>
    <property type="project" value="InterPro"/>
</dbReference>
<proteinExistence type="predicted"/>
<comment type="caution">
    <text evidence="1">The sequence shown here is derived from an EMBL/GenBank/DDBJ whole genome shotgun (WGS) entry which is preliminary data.</text>
</comment>
<name>A0A7X6IA63_9BACT</name>
<gene>
    <name evidence="1" type="ORF">MNODULE_05550</name>
</gene>